<reference evidence="5" key="1">
    <citation type="submission" date="2019-12" db="EMBL/GenBank/DDBJ databases">
        <title>Comparative genomics gives insights into the taxonomy of the Azoarcus-Aromatoleum group and reveals separate origins of nif in the plant-associated Azoarcus and non-plant-associated Aromatoleum sub-groups.</title>
        <authorList>
            <person name="Lafos M."/>
            <person name="Maluk M."/>
            <person name="Batista M."/>
            <person name="Junghare M."/>
            <person name="Carmona M."/>
            <person name="Faoro H."/>
            <person name="Cruz L.M."/>
            <person name="Battistoni F."/>
            <person name="De Souza E."/>
            <person name="Pedrosa F."/>
            <person name="Chen W.-M."/>
            <person name="Poole P.S."/>
            <person name="Dixon R.A."/>
            <person name="James E.K."/>
        </authorList>
    </citation>
    <scope>NUCLEOTIDE SEQUENCE</scope>
    <source>
        <strain evidence="5">NSC3</strain>
    </source>
</reference>
<organism evidence="5 6">
    <name type="scientific">Azoarcus taiwanensis</name>
    <dbReference type="NCBI Taxonomy" id="666964"/>
    <lineage>
        <taxon>Bacteria</taxon>
        <taxon>Pseudomonadati</taxon>
        <taxon>Pseudomonadota</taxon>
        <taxon>Betaproteobacteria</taxon>
        <taxon>Rhodocyclales</taxon>
        <taxon>Zoogloeaceae</taxon>
        <taxon>Azoarcus</taxon>
    </lineage>
</organism>
<dbReference type="CDD" id="cd12107">
    <property type="entry name" value="Hemerythrin"/>
    <property type="match status" value="1"/>
</dbReference>
<dbReference type="Pfam" id="PF01814">
    <property type="entry name" value="Hemerythrin"/>
    <property type="match status" value="1"/>
</dbReference>
<name>A0A972FDF8_9RHOO</name>
<dbReference type="GO" id="GO:0046872">
    <property type="term" value="F:metal ion binding"/>
    <property type="evidence" value="ECO:0007669"/>
    <property type="project" value="UniProtKB-KW"/>
</dbReference>
<dbReference type="EMBL" id="WTVM01000149">
    <property type="protein sequence ID" value="NMG04724.1"/>
    <property type="molecule type" value="Genomic_DNA"/>
</dbReference>
<dbReference type="SUPFAM" id="SSF47188">
    <property type="entry name" value="Hemerythrin-like"/>
    <property type="match status" value="1"/>
</dbReference>
<dbReference type="NCBIfam" id="TIGR02481">
    <property type="entry name" value="hemeryth_dom"/>
    <property type="match status" value="1"/>
</dbReference>
<dbReference type="InterPro" id="IPR050669">
    <property type="entry name" value="Hemerythrin"/>
</dbReference>
<dbReference type="PANTHER" id="PTHR37164">
    <property type="entry name" value="BACTERIOHEMERYTHRIN"/>
    <property type="match status" value="1"/>
</dbReference>
<keyword evidence="6" id="KW-1185">Reference proteome</keyword>
<sequence length="137" mass="15531">MWNKSLETGIRELDLQHQELLEIANELERCVNDGNPHRAWQEVLPRLSGYALFHFATEENLLIGLPSVAKELAAHIAEHRTFATKVEELRTSAPDLDGLREFIDYLQKWLVAHIGHSDQALVALVSAAHRTCKNRTA</sequence>
<comment type="similarity">
    <text evidence="1">Belongs to the hemerythrin family.</text>
</comment>
<accession>A0A972FDF8</accession>
<protein>
    <recommendedName>
        <fullName evidence="4">Hemerythrin-like domain-containing protein</fullName>
    </recommendedName>
</protein>
<keyword evidence="3" id="KW-0408">Iron</keyword>
<dbReference type="PANTHER" id="PTHR37164:SF1">
    <property type="entry name" value="BACTERIOHEMERYTHRIN"/>
    <property type="match status" value="1"/>
</dbReference>
<evidence type="ECO:0000256" key="2">
    <source>
        <dbReference type="ARBA" id="ARBA00022723"/>
    </source>
</evidence>
<dbReference type="InterPro" id="IPR035938">
    <property type="entry name" value="Hemerythrin-like_sf"/>
</dbReference>
<dbReference type="InterPro" id="IPR012827">
    <property type="entry name" value="Hemerythrin_metal-bd"/>
</dbReference>
<comment type="caution">
    <text evidence="5">The sequence shown here is derived from an EMBL/GenBank/DDBJ whole genome shotgun (WGS) entry which is preliminary data.</text>
</comment>
<dbReference type="InterPro" id="IPR012312">
    <property type="entry name" value="Hemerythrin-like"/>
</dbReference>
<evidence type="ECO:0000313" key="5">
    <source>
        <dbReference type="EMBL" id="NMG04724.1"/>
    </source>
</evidence>
<dbReference type="RefSeq" id="WP_168989367.1">
    <property type="nucleotide sequence ID" value="NZ_WTVM01000149.1"/>
</dbReference>
<proteinExistence type="inferred from homology"/>
<evidence type="ECO:0000313" key="6">
    <source>
        <dbReference type="Proteomes" id="UP000599523"/>
    </source>
</evidence>
<gene>
    <name evidence="5" type="ORF">GPA21_17355</name>
</gene>
<dbReference type="AlphaFoldDB" id="A0A972FDF8"/>
<dbReference type="Proteomes" id="UP000599523">
    <property type="component" value="Unassembled WGS sequence"/>
</dbReference>
<evidence type="ECO:0000256" key="3">
    <source>
        <dbReference type="ARBA" id="ARBA00023004"/>
    </source>
</evidence>
<dbReference type="Gene3D" id="1.20.120.50">
    <property type="entry name" value="Hemerythrin-like"/>
    <property type="match status" value="1"/>
</dbReference>
<evidence type="ECO:0000256" key="1">
    <source>
        <dbReference type="ARBA" id="ARBA00010587"/>
    </source>
</evidence>
<evidence type="ECO:0000259" key="4">
    <source>
        <dbReference type="Pfam" id="PF01814"/>
    </source>
</evidence>
<keyword evidence="2" id="KW-0479">Metal-binding</keyword>
<feature type="domain" description="Hemerythrin-like" evidence="4">
    <location>
        <begin position="8"/>
        <end position="124"/>
    </location>
</feature>